<evidence type="ECO:0000256" key="2">
    <source>
        <dbReference type="SAM" id="Phobius"/>
    </source>
</evidence>
<feature type="coiled-coil region" evidence="1">
    <location>
        <begin position="21"/>
        <end position="190"/>
    </location>
</feature>
<feature type="transmembrane region" description="Helical" evidence="2">
    <location>
        <begin position="718"/>
        <end position="738"/>
    </location>
</feature>
<protein>
    <submittedName>
        <fullName evidence="3">Phage-related protein</fullName>
    </submittedName>
</protein>
<dbReference type="RefSeq" id="WP_067056314.1">
    <property type="nucleotide sequence ID" value="NZ_MXAO01000048.1"/>
</dbReference>
<feature type="transmembrane region" description="Helical" evidence="2">
    <location>
        <begin position="758"/>
        <end position="784"/>
    </location>
</feature>
<keyword evidence="1" id="KW-0175">Coiled coil</keyword>
<dbReference type="AlphaFoldDB" id="A0A378Q2T2"/>
<reference evidence="3 4" key="1">
    <citation type="submission" date="2018-06" db="EMBL/GenBank/DDBJ databases">
        <authorList>
            <consortium name="Pathogen Informatics"/>
            <person name="Doyle S."/>
        </authorList>
    </citation>
    <scope>NUCLEOTIDE SEQUENCE [LARGE SCALE GENOMIC DNA]</scope>
    <source>
        <strain evidence="3 4">NCTC11091</strain>
    </source>
</reference>
<dbReference type="PANTHER" id="PTHR37813">
    <property type="entry name" value="FELS-2 PROPHAGE PROTEIN"/>
    <property type="match status" value="1"/>
</dbReference>
<dbReference type="EMBL" id="UGQA01000001">
    <property type="protein sequence ID" value="STY95069.1"/>
    <property type="molecule type" value="Genomic_DNA"/>
</dbReference>
<accession>A0A378Q2T2</accession>
<evidence type="ECO:0000313" key="4">
    <source>
        <dbReference type="Proteomes" id="UP000255193"/>
    </source>
</evidence>
<feature type="transmembrane region" description="Helical" evidence="2">
    <location>
        <begin position="625"/>
        <end position="643"/>
    </location>
</feature>
<gene>
    <name evidence="3" type="ORF">NCTC11091_00854</name>
</gene>
<keyword evidence="2" id="KW-0812">Transmembrane</keyword>
<evidence type="ECO:0000256" key="1">
    <source>
        <dbReference type="SAM" id="Coils"/>
    </source>
</evidence>
<feature type="transmembrane region" description="Helical" evidence="2">
    <location>
        <begin position="683"/>
        <end position="706"/>
    </location>
</feature>
<keyword evidence="2" id="KW-1133">Transmembrane helix</keyword>
<evidence type="ECO:0000313" key="3">
    <source>
        <dbReference type="EMBL" id="STY95069.1"/>
    </source>
</evidence>
<proteinExistence type="predicted"/>
<feature type="transmembrane region" description="Helical" evidence="2">
    <location>
        <begin position="565"/>
        <end position="592"/>
    </location>
</feature>
<dbReference type="Proteomes" id="UP000255193">
    <property type="component" value="Unassembled WGS sequence"/>
</dbReference>
<feature type="transmembrane region" description="Helical" evidence="2">
    <location>
        <begin position="655"/>
        <end position="677"/>
    </location>
</feature>
<organism evidence="3 4">
    <name type="scientific">Faucicola atlantae</name>
    <dbReference type="NCBI Taxonomy" id="34059"/>
    <lineage>
        <taxon>Bacteria</taxon>
        <taxon>Pseudomonadati</taxon>
        <taxon>Pseudomonadota</taxon>
        <taxon>Gammaproteobacteria</taxon>
        <taxon>Moraxellales</taxon>
        <taxon>Moraxellaceae</taxon>
        <taxon>Faucicola</taxon>
    </lineage>
</organism>
<sequence>MAANLDLSATLRLTDAISKPLSAISQQAKRMQQDMAAAQKSVQQMQSTLDKAAKLTKIGGNLRELQAKIKQVAEAERTLAAAIAATDNPTKRQQASLQRLQNQLAQLNARQASYRAQMSQLGQALQQAGFNTQRFGQSQAQLQSRIARATADIDRQRAALNRLRDTQNALNRAQNQAQNARNKAADMRSSGYGALASGMGLGYALSKPMNEAKRYQTEMTRVASLGLGDKATKDSIKFAKAMTTYGTSTTENLELMRDAMTVFADEHHAEWAAPMLSKMKFANQAMYGNEHGAENEKKFMDMLKVIEMRNGLKSQAAFKEQANIIQQVITATGGRVQAEEWLNTIKTGGVAAKLMDNKAFYYMLEPMVQEMGGHRTGTALMSAYQNLYQGRTTKRALGNLQKFDLIGDRSKVKEDKAGQLAFLDIGAIKNAELFRDNQFAWMEQVLIPAINAKGITEERDVMDAIGSIFSNRTAANLFSQMYMQRAQIHKNARLNEGADNIDALDAKARNTAVGQELDARAKLHDAYLAFGTAVLPAYTGAIQTATQALQGMTAIMERYPNLTRAIGVGLMAIAGGLVVFGTLGITIGTVLMPLITLRLLITNIGILARANLGIFASIGSRLASLAPSISSLANIARGAFAVLRTGLLSIARALIATPIGAAIAAIAVAALLIYHYWQPIKAFFSGLWQGFLAGVAPVQATLMQLWGILSQAFAPLRAVFDMIVAGLQQLAGAFMWLITPAQFTQTQLNSTANAGRAFGQVLGSIVSLITQAVAGLVGGLAWALSAVGNAIGTFAAMVVAHGGQAVAYVASLPSRFMSFLAGLPARMSAMGGQIMDGLRNGIASRVQSVVASIQTAAAQVKSAFAGMMGIHSPSRVFFGFGDNIMQGLHNGLIANQSPVAAILSTSTAMRDALDTSAIRFDSRAPISASLAAQQPVTAAPITINVYATPNQSAQDIAQLVAAEVAKARAPQNTALYDLPETW</sequence>
<dbReference type="PANTHER" id="PTHR37813:SF1">
    <property type="entry name" value="FELS-2 PROPHAGE PROTEIN"/>
    <property type="match status" value="1"/>
</dbReference>
<name>A0A378Q2T2_9GAMM</name>
<keyword evidence="2" id="KW-0472">Membrane</keyword>
<feature type="transmembrane region" description="Helical" evidence="2">
    <location>
        <begin position="599"/>
        <end position="619"/>
    </location>
</feature>
<feature type="transmembrane region" description="Helical" evidence="2">
    <location>
        <begin position="791"/>
        <end position="810"/>
    </location>
</feature>